<reference evidence="2 3" key="1">
    <citation type="submission" date="2015-10" db="EMBL/GenBank/DDBJ databases">
        <title>The cercosporin biosynthetic gene cluster was horizontally transferred to several fungal lineages and shown to be expanded in Cercospora beticola based on microsynteny with recipient genomes.</title>
        <authorList>
            <person name="De Jonge R."/>
            <person name="Ebert M.K."/>
            <person name="Suttle J.C."/>
            <person name="Jurick Ii W.M."/>
            <person name="Secor G.A."/>
            <person name="Thomma B.P."/>
            <person name="Van De Peer Y."/>
            <person name="Bolton M.D."/>
        </authorList>
    </citation>
    <scope>NUCLEOTIDE SEQUENCE [LARGE SCALE GENOMIC DNA]</scope>
    <source>
        <strain evidence="2 3">09-40</strain>
    </source>
</reference>
<comment type="caution">
    <text evidence="2">The sequence shown here is derived from an EMBL/GenBank/DDBJ whole genome shotgun (WGS) entry which is preliminary data.</text>
</comment>
<protein>
    <submittedName>
        <fullName evidence="2">Uncharacterized protein</fullName>
    </submittedName>
</protein>
<dbReference type="OrthoDB" id="10627855at2759"/>
<accession>A0A2G5IAU4</accession>
<dbReference type="AlphaFoldDB" id="A0A2G5IAU4"/>
<feature type="compositionally biased region" description="Acidic residues" evidence="1">
    <location>
        <begin position="108"/>
        <end position="119"/>
    </location>
</feature>
<organism evidence="2 3">
    <name type="scientific">Cercospora beticola</name>
    <name type="common">Sugarbeet leaf spot fungus</name>
    <dbReference type="NCBI Taxonomy" id="122368"/>
    <lineage>
        <taxon>Eukaryota</taxon>
        <taxon>Fungi</taxon>
        <taxon>Dikarya</taxon>
        <taxon>Ascomycota</taxon>
        <taxon>Pezizomycotina</taxon>
        <taxon>Dothideomycetes</taxon>
        <taxon>Dothideomycetidae</taxon>
        <taxon>Mycosphaerellales</taxon>
        <taxon>Mycosphaerellaceae</taxon>
        <taxon>Cercospora</taxon>
    </lineage>
</organism>
<gene>
    <name evidence="2" type="ORF">CB0940_01191</name>
</gene>
<dbReference type="Proteomes" id="UP000230605">
    <property type="component" value="Chromosome 1"/>
</dbReference>
<proteinExistence type="predicted"/>
<sequence length="714" mass="79954">MVSTRRTKNVSKPEPEPAPMPALPTPVTSKTSKKRGSVAVQQPDADETPAKKAKKKAELTVGDVEAGGSAIVPGEVEEEVGEGDEEEEEGDDHVYDPEAEALGRLVENDDDDDDDEYGEDEPAVQEYIGKGKGKAVPVTKKAGQRRKGIRLPKFDVAAFQAIDIGKVGPLPQRTQSQQKRALAEYEGRMKKFIHFRHKLANSEEHWTEDFPFTRSAKLWWKHHSEDEAWQCISSATTRDRQLVLGGMFLGIYDFSDLPAPTPEELSHWVVYGDLVNDAEMYGGSGTAAPNNGAAFNRLSHYEKAKRRANAGEDVSKDTEQSAHLRSALRPGIEMKLRVTSVFDPLKTRVADVLISEGLTVDYLGSQDQSSGKLSKWNNRASIQAAKDVVPKPKWKGLNRVSPFMQGIKGDALKPRILEAQNFHCELCEHRGMEKYNLWRPPQPRLGCKQAYICNNCWEYASKHPEMDTDGVKRRVLAYRSAVDEDPRHIKWLMDEGMTQEEYEQSLRDQDCKCPGCDKKGPSPDVAGWRDAWLRNIRHGDVFAESWLCTGCSAAFNLYARQGLPKEEWLARRRHFLGEGLDQPLPNDANGEPISGNARVAFIRTKEKRAQQFEDLQAQHMGCSVCQIDFWKEVKGPIDLFGLAQGTQPGQLPSDWPECGVVGRIVCSKCERWWSDRIQGRKRTKPKPSLEMAKEILAVRRAKLNPAESVGAAQA</sequence>
<feature type="compositionally biased region" description="Acidic residues" evidence="1">
    <location>
        <begin position="75"/>
        <end position="91"/>
    </location>
</feature>
<evidence type="ECO:0000313" key="2">
    <source>
        <dbReference type="EMBL" id="PIB01891.1"/>
    </source>
</evidence>
<name>A0A2G5IAU4_CERBT</name>
<feature type="region of interest" description="Disordered" evidence="1">
    <location>
        <begin position="1"/>
        <end position="119"/>
    </location>
</feature>
<dbReference type="EMBL" id="LKMD01000100">
    <property type="protein sequence ID" value="PIB01891.1"/>
    <property type="molecule type" value="Genomic_DNA"/>
</dbReference>
<evidence type="ECO:0000256" key="1">
    <source>
        <dbReference type="SAM" id="MobiDB-lite"/>
    </source>
</evidence>
<evidence type="ECO:0000313" key="3">
    <source>
        <dbReference type="Proteomes" id="UP000230605"/>
    </source>
</evidence>